<comment type="caution">
    <text evidence="1">The sequence shown here is derived from an EMBL/GenBank/DDBJ whole genome shotgun (WGS) entry which is preliminary data.</text>
</comment>
<keyword evidence="2" id="KW-1185">Reference proteome</keyword>
<dbReference type="Proteomes" id="UP001161064">
    <property type="component" value="Unassembled WGS sequence"/>
</dbReference>
<sequence>MTMSNVDECQSGPSKQEGFALGLRKLVLQFLRRLGLMGMIPAVACQSIGTVEGALPDAIRSTRAVVVAAGYPDLSKIPTVPVNLPSEKDWIDFESDLLRDVRRLSFKAGAPPLSQLESTQAWASQVRSTLEASHMSAPIDPSPSDATSWAAKARASIEAGIARLQPN</sequence>
<evidence type="ECO:0000313" key="2">
    <source>
        <dbReference type="Proteomes" id="UP001161064"/>
    </source>
</evidence>
<name>A0ABQ4PS74_9PROT</name>
<protein>
    <submittedName>
        <fullName evidence="1">Uncharacterized protein</fullName>
    </submittedName>
</protein>
<organism evidence="1 2">
    <name type="scientific">Candidatus Phycosocius spiralis</name>
    <dbReference type="NCBI Taxonomy" id="2815099"/>
    <lineage>
        <taxon>Bacteria</taxon>
        <taxon>Pseudomonadati</taxon>
        <taxon>Pseudomonadota</taxon>
        <taxon>Alphaproteobacteria</taxon>
        <taxon>Caulobacterales</taxon>
        <taxon>Caulobacterales incertae sedis</taxon>
        <taxon>Candidatus Phycosocius</taxon>
    </lineage>
</organism>
<dbReference type="RefSeq" id="WP_284358339.1">
    <property type="nucleotide sequence ID" value="NZ_BPFZ01000001.1"/>
</dbReference>
<proteinExistence type="predicted"/>
<evidence type="ECO:0000313" key="1">
    <source>
        <dbReference type="EMBL" id="GIU65872.1"/>
    </source>
</evidence>
<gene>
    <name evidence="1" type="ORF">PsB1_0026</name>
</gene>
<accession>A0ABQ4PS74</accession>
<reference evidence="1" key="2">
    <citation type="journal article" date="2023" name="ISME Commun">
        <title>Characterization of a bloom-associated alphaproteobacterial lineage, 'Candidatus Phycosocius': insights into freshwater algal-bacterial interactions.</title>
        <authorList>
            <person name="Tanabe Y."/>
            <person name="Yamaguchi H."/>
            <person name="Yoshida M."/>
            <person name="Kai A."/>
            <person name="Okazaki Y."/>
        </authorList>
    </citation>
    <scope>NUCLEOTIDE SEQUENCE</scope>
    <source>
        <strain evidence="1">BOTRYCO-1</strain>
    </source>
</reference>
<dbReference type="EMBL" id="BPFZ01000001">
    <property type="protein sequence ID" value="GIU65872.1"/>
    <property type="molecule type" value="Genomic_DNA"/>
</dbReference>
<reference evidence="1" key="1">
    <citation type="submission" date="2021-05" db="EMBL/GenBank/DDBJ databases">
        <authorList>
            <person name="Tanabe Y."/>
        </authorList>
    </citation>
    <scope>NUCLEOTIDE SEQUENCE</scope>
    <source>
        <strain evidence="1">BOTRYCO-1</strain>
    </source>
</reference>